<dbReference type="EMBL" id="PDLN01000024">
    <property type="protein sequence ID" value="RDW56940.1"/>
    <property type="molecule type" value="Genomic_DNA"/>
</dbReference>
<evidence type="ECO:0000259" key="1">
    <source>
        <dbReference type="Pfam" id="PF06985"/>
    </source>
</evidence>
<evidence type="ECO:0000313" key="2">
    <source>
        <dbReference type="EMBL" id="RDW56940.1"/>
    </source>
</evidence>
<dbReference type="Pfam" id="PF06985">
    <property type="entry name" value="HET"/>
    <property type="match status" value="1"/>
</dbReference>
<protein>
    <recommendedName>
        <fullName evidence="1">Heterokaryon incompatibility domain-containing protein</fullName>
    </recommendedName>
</protein>
<sequence length="520" mass="59401">MKGGPRLLRICTDSESRDQHLNDVQIGFPILPEIASPVYFDLLRTWIHQCNDSHECHTPSAASNNVLPTRLLYVGCSNSKLLALKETATHTGIRNYVALSHCWGDVTKEQTEKFWTSTQNIQTRQKGFSINELPKTFRDAIRVTRELGQEYLWIDSLCILQDDTPDWQRESKLMESVFSSAYCVIAASSATSSLEGFLERDVSSNCVSTTDAMGRQIYVCEDKDDFDNDVNEAGLNKRGWVLQERVLSRRTIHFSKRQTYWECGEGVRCENLNLLTTPEWGHYFLLDPIFPTRLLKAGTKRTVAFFNSLIEDYSVRGLSEPADRAIAIAGLQSRIAKALGCEHRHGILDRFLHRNLLWQRPVGGKLDQILYNNLNVPSWSWMAYQGCIKFVDIPFSLRISIYWHRGLKFDEDQKDCLRGSLGEFWDCTTMKTETQYTILDSAQIEVGWLQYDVENGTDLNMQKFVVIGYTSKDYLIEDGKPNYFILLVQSTGTSGQYRRVGVGLVQATHVSKLEDNVHIV</sequence>
<dbReference type="PANTHER" id="PTHR33112:SF10">
    <property type="entry name" value="TOL"/>
    <property type="match status" value="1"/>
</dbReference>
<proteinExistence type="predicted"/>
<dbReference type="OrthoDB" id="3451222at2759"/>
<keyword evidence="3" id="KW-1185">Reference proteome</keyword>
<name>A0A3D8Q5J6_9HELO</name>
<dbReference type="AlphaFoldDB" id="A0A3D8Q5J6"/>
<dbReference type="Proteomes" id="UP000256328">
    <property type="component" value="Unassembled WGS sequence"/>
</dbReference>
<evidence type="ECO:0000313" key="3">
    <source>
        <dbReference type="Proteomes" id="UP000256328"/>
    </source>
</evidence>
<feature type="domain" description="Heterokaryon incompatibility" evidence="1">
    <location>
        <begin position="96"/>
        <end position="244"/>
    </location>
</feature>
<organism evidence="2 3">
    <name type="scientific">Coleophoma crateriformis</name>
    <dbReference type="NCBI Taxonomy" id="565419"/>
    <lineage>
        <taxon>Eukaryota</taxon>
        <taxon>Fungi</taxon>
        <taxon>Dikarya</taxon>
        <taxon>Ascomycota</taxon>
        <taxon>Pezizomycotina</taxon>
        <taxon>Leotiomycetes</taxon>
        <taxon>Helotiales</taxon>
        <taxon>Dermateaceae</taxon>
        <taxon>Coleophoma</taxon>
    </lineage>
</organism>
<accession>A0A3D8Q5J6</accession>
<gene>
    <name evidence="2" type="ORF">BP5796_13007</name>
</gene>
<dbReference type="PANTHER" id="PTHR33112">
    <property type="entry name" value="DOMAIN PROTEIN, PUTATIVE-RELATED"/>
    <property type="match status" value="1"/>
</dbReference>
<dbReference type="InterPro" id="IPR010730">
    <property type="entry name" value="HET"/>
</dbReference>
<reference evidence="2 3" key="1">
    <citation type="journal article" date="2018" name="IMA Fungus">
        <title>IMA Genome-F 9: Draft genome sequence of Annulohypoxylon stygium, Aspergillus mulundensis, Berkeleyomyces basicola (syn. Thielaviopsis basicola), Ceratocystis smalleyi, two Cercospora beticola strains, Coleophoma cylindrospora, Fusarium fracticaudum, Phialophora cf. hyalina, and Morchella septimelata.</title>
        <authorList>
            <person name="Wingfield B.D."/>
            <person name="Bills G.F."/>
            <person name="Dong Y."/>
            <person name="Huang W."/>
            <person name="Nel W.J."/>
            <person name="Swalarsk-Parry B.S."/>
            <person name="Vaghefi N."/>
            <person name="Wilken P.M."/>
            <person name="An Z."/>
            <person name="de Beer Z.W."/>
            <person name="De Vos L."/>
            <person name="Chen L."/>
            <person name="Duong T.A."/>
            <person name="Gao Y."/>
            <person name="Hammerbacher A."/>
            <person name="Kikkert J.R."/>
            <person name="Li Y."/>
            <person name="Li H."/>
            <person name="Li K."/>
            <person name="Li Q."/>
            <person name="Liu X."/>
            <person name="Ma X."/>
            <person name="Naidoo K."/>
            <person name="Pethybridge S.J."/>
            <person name="Sun J."/>
            <person name="Steenkamp E.T."/>
            <person name="van der Nest M.A."/>
            <person name="van Wyk S."/>
            <person name="Wingfield M.J."/>
            <person name="Xiong C."/>
            <person name="Yue Q."/>
            <person name="Zhang X."/>
        </authorList>
    </citation>
    <scope>NUCLEOTIDE SEQUENCE [LARGE SCALE GENOMIC DNA]</scope>
    <source>
        <strain evidence="2 3">BP5796</strain>
    </source>
</reference>
<comment type="caution">
    <text evidence="2">The sequence shown here is derived from an EMBL/GenBank/DDBJ whole genome shotgun (WGS) entry which is preliminary data.</text>
</comment>